<gene>
    <name evidence="2" type="ORF">GCM10023352_18420</name>
</gene>
<proteinExistence type="predicted"/>
<dbReference type="PROSITE" id="PS50846">
    <property type="entry name" value="HMA_2"/>
    <property type="match status" value="1"/>
</dbReference>
<name>A0ABP9BUR9_9MICC</name>
<evidence type="ECO:0000313" key="2">
    <source>
        <dbReference type="EMBL" id="GAA4798912.1"/>
    </source>
</evidence>
<dbReference type="Proteomes" id="UP001500187">
    <property type="component" value="Unassembled WGS sequence"/>
</dbReference>
<evidence type="ECO:0000313" key="3">
    <source>
        <dbReference type="Proteomes" id="UP001500187"/>
    </source>
</evidence>
<evidence type="ECO:0000259" key="1">
    <source>
        <dbReference type="PROSITE" id="PS50846"/>
    </source>
</evidence>
<dbReference type="EMBL" id="BAABKP010000004">
    <property type="protein sequence ID" value="GAA4798912.1"/>
    <property type="molecule type" value="Genomic_DNA"/>
</dbReference>
<dbReference type="InterPro" id="IPR006121">
    <property type="entry name" value="HMA_dom"/>
</dbReference>
<accession>A0ABP9BUR9</accession>
<protein>
    <submittedName>
        <fullName evidence="2">Heavy-metal-associated domain-containing protein</fullName>
    </submittedName>
</protein>
<sequence>MSTKDPTDIRTTPTSGEQFIMTTPILKHTTVSTSGFFCPSCLATAQTALNDLDAVASVEVVVPPGHLVVSHDLQQVSVDELIKVVTDITSTAHSSGSEW</sequence>
<dbReference type="InterPro" id="IPR036163">
    <property type="entry name" value="HMA_dom_sf"/>
</dbReference>
<keyword evidence="3" id="KW-1185">Reference proteome</keyword>
<organism evidence="2 3">
    <name type="scientific">Rothia endophytica</name>
    <dbReference type="NCBI Taxonomy" id="1324766"/>
    <lineage>
        <taxon>Bacteria</taxon>
        <taxon>Bacillati</taxon>
        <taxon>Actinomycetota</taxon>
        <taxon>Actinomycetes</taxon>
        <taxon>Micrococcales</taxon>
        <taxon>Micrococcaceae</taxon>
        <taxon>Rothia</taxon>
    </lineage>
</organism>
<dbReference type="Pfam" id="PF00403">
    <property type="entry name" value="HMA"/>
    <property type="match status" value="1"/>
</dbReference>
<dbReference type="SUPFAM" id="SSF55008">
    <property type="entry name" value="HMA, heavy metal-associated domain"/>
    <property type="match status" value="1"/>
</dbReference>
<comment type="caution">
    <text evidence="2">The sequence shown here is derived from an EMBL/GenBank/DDBJ whole genome shotgun (WGS) entry which is preliminary data.</text>
</comment>
<reference evidence="3" key="1">
    <citation type="journal article" date="2019" name="Int. J. Syst. Evol. Microbiol.">
        <title>The Global Catalogue of Microorganisms (GCM) 10K type strain sequencing project: providing services to taxonomists for standard genome sequencing and annotation.</title>
        <authorList>
            <consortium name="The Broad Institute Genomics Platform"/>
            <consortium name="The Broad Institute Genome Sequencing Center for Infectious Disease"/>
            <person name="Wu L."/>
            <person name="Ma J."/>
        </authorList>
    </citation>
    <scope>NUCLEOTIDE SEQUENCE [LARGE SCALE GENOMIC DNA]</scope>
    <source>
        <strain evidence="3">JCM 18541</strain>
    </source>
</reference>
<dbReference type="Gene3D" id="3.30.70.100">
    <property type="match status" value="1"/>
</dbReference>
<dbReference type="RefSeq" id="WP_345446748.1">
    <property type="nucleotide sequence ID" value="NZ_BAABKP010000004.1"/>
</dbReference>
<feature type="domain" description="HMA" evidence="1">
    <location>
        <begin position="27"/>
        <end position="93"/>
    </location>
</feature>